<dbReference type="OrthoDB" id="7817603at2"/>
<reference evidence="1 2" key="1">
    <citation type="submission" date="2018-06" db="EMBL/GenBank/DDBJ databases">
        <title>Genomic Encyclopedia of Archaeal and Bacterial Type Strains, Phase II (KMG-II): from individual species to whole genera.</title>
        <authorList>
            <person name="Goeker M."/>
        </authorList>
    </citation>
    <scope>NUCLEOTIDE SEQUENCE [LARGE SCALE GENOMIC DNA]</scope>
    <source>
        <strain evidence="1 2">DSM 22009</strain>
    </source>
</reference>
<dbReference type="EMBL" id="QKZL01000052">
    <property type="protein sequence ID" value="PZX10153.1"/>
    <property type="molecule type" value="Genomic_DNA"/>
</dbReference>
<dbReference type="InterPro" id="IPR027417">
    <property type="entry name" value="P-loop_NTPase"/>
</dbReference>
<sequence length="286" mass="30517">MVPVETTETLRFGDATVLLSFASTYLRDAMMPAFGHLRTFAQSSDEQIIVLGQNGRIGVGRRDGPVSWGRMDQGAPLLKLALTEIALDHLNGLAIHTATLLRGSGAMLLLGEPGAGKSTLSLHLDQKGFCIAGDDLADLLPDGRIRALPFAATLKEGAWSLLERDDITSAPIFHRPDRKVVRYLPIDAAGSGKAHRVDWIVVLDRRDGAALTVTQLSTTETFAALLQSAWSGKDALSPDGFDALAAAINTSRCIRLTYCDLSSAAKALDQFCGADAQRMTGSAEVV</sequence>
<keyword evidence="2" id="KW-1185">Reference proteome</keyword>
<dbReference type="Gene3D" id="3.40.50.300">
    <property type="entry name" value="P-loop containing nucleotide triphosphate hydrolases"/>
    <property type="match status" value="1"/>
</dbReference>
<accession>A0A2W7MRF9</accession>
<name>A0A2W7MRF9_9RHOB</name>
<organism evidence="1 2">
    <name type="scientific">Palleronia aestuarii</name>
    <dbReference type="NCBI Taxonomy" id="568105"/>
    <lineage>
        <taxon>Bacteria</taxon>
        <taxon>Pseudomonadati</taxon>
        <taxon>Pseudomonadota</taxon>
        <taxon>Alphaproteobacteria</taxon>
        <taxon>Rhodobacterales</taxon>
        <taxon>Roseobacteraceae</taxon>
        <taxon>Palleronia</taxon>
    </lineage>
</organism>
<evidence type="ECO:0000313" key="2">
    <source>
        <dbReference type="Proteomes" id="UP000248916"/>
    </source>
</evidence>
<dbReference type="AlphaFoldDB" id="A0A2W7MRF9"/>
<gene>
    <name evidence="1" type="ORF">LX81_04296</name>
</gene>
<evidence type="ECO:0000313" key="1">
    <source>
        <dbReference type="EMBL" id="PZX10153.1"/>
    </source>
</evidence>
<dbReference type="RefSeq" id="WP_111539227.1">
    <property type="nucleotide sequence ID" value="NZ_QKZL01000052.1"/>
</dbReference>
<proteinExistence type="predicted"/>
<protein>
    <recommendedName>
        <fullName evidence="3">Hpr(Ser) kinase/phosphatase</fullName>
    </recommendedName>
</protein>
<dbReference type="Proteomes" id="UP000248916">
    <property type="component" value="Unassembled WGS sequence"/>
</dbReference>
<evidence type="ECO:0008006" key="3">
    <source>
        <dbReference type="Google" id="ProtNLM"/>
    </source>
</evidence>
<comment type="caution">
    <text evidence="1">The sequence shown here is derived from an EMBL/GenBank/DDBJ whole genome shotgun (WGS) entry which is preliminary data.</text>
</comment>
<dbReference type="SUPFAM" id="SSF53795">
    <property type="entry name" value="PEP carboxykinase-like"/>
    <property type="match status" value="1"/>
</dbReference>